<accession>A0ABX2K1J5</accession>
<proteinExistence type="predicted"/>
<protein>
    <submittedName>
        <fullName evidence="1">DUF2889 domain-containing protein</fullName>
    </submittedName>
</protein>
<dbReference type="EMBL" id="VBSB01000010">
    <property type="protein sequence ID" value="NTY60961.1"/>
    <property type="molecule type" value="Genomic_DNA"/>
</dbReference>
<reference evidence="1 2" key="1">
    <citation type="submission" date="2019-05" db="EMBL/GenBank/DDBJ databases">
        <title>Mycolicibacterium sphagni ENV482 genome assembly.</title>
        <authorList>
            <person name="Chen W."/>
            <person name="Faulkner N.W."/>
            <person name="Hyman M.R."/>
        </authorList>
    </citation>
    <scope>NUCLEOTIDE SEQUENCE [LARGE SCALE GENOMIC DNA]</scope>
    <source>
        <strain evidence="1 2">ENV482</strain>
    </source>
</reference>
<gene>
    <name evidence="1" type="ORF">FEG63_15555</name>
</gene>
<dbReference type="InterPro" id="IPR021312">
    <property type="entry name" value="DUF2889"/>
</dbReference>
<organism evidence="1 2">
    <name type="scientific">Mycolicibacterium sphagni</name>
    <dbReference type="NCBI Taxonomy" id="1786"/>
    <lineage>
        <taxon>Bacteria</taxon>
        <taxon>Bacillati</taxon>
        <taxon>Actinomycetota</taxon>
        <taxon>Actinomycetes</taxon>
        <taxon>Mycobacteriales</taxon>
        <taxon>Mycobacteriaceae</taxon>
        <taxon>Mycolicibacterium</taxon>
    </lineage>
</organism>
<comment type="caution">
    <text evidence="1">The sequence shown here is derived from an EMBL/GenBank/DDBJ whole genome shotgun (WGS) entry which is preliminary data.</text>
</comment>
<name>A0ABX2K1J5_9MYCO</name>
<dbReference type="Pfam" id="PF11136">
    <property type="entry name" value="DUF2889"/>
    <property type="match status" value="1"/>
</dbReference>
<dbReference type="RefSeq" id="WP_174398780.1">
    <property type="nucleotide sequence ID" value="NZ_VBSB01000010.1"/>
</dbReference>
<sequence length="322" mass="34876">MPFVTDIVGPQHPVTAWPPLRAGTLRRTSTIDTDRYDAHRTTAQLRARDIRADSSGNEVLDDVVVLATLTDHVIDEISGDDARLARLQGVRVGAGFRAILRDLLGSDTTRSPALYLLLDDWVGASLVTGYGQHHADLTGGVEWPMSDAMSDHLAGVCSGFAPGASAVDFSRRNMLMPCVRGPLAPSLWGDGMHPVKPLRPHCMRRMRRLDVLPNGATATFDAHFRDSHVDAEGIETIVHEYTIVGEIDMASQSISQLTPEARVLPWQECPGALASAQRVVGLAVSELRDHIRTEFTGISTCTHLNDTLRALSDARALLAAPG</sequence>
<dbReference type="Proteomes" id="UP000708347">
    <property type="component" value="Unassembled WGS sequence"/>
</dbReference>
<evidence type="ECO:0000313" key="1">
    <source>
        <dbReference type="EMBL" id="NTY60961.1"/>
    </source>
</evidence>
<keyword evidence="2" id="KW-1185">Reference proteome</keyword>
<evidence type="ECO:0000313" key="2">
    <source>
        <dbReference type="Proteomes" id="UP000708347"/>
    </source>
</evidence>